<keyword evidence="3" id="KW-1133">Transmembrane helix</keyword>
<dbReference type="OrthoDB" id="242546at2"/>
<dbReference type="STRING" id="442899.SAMN05720591_101173"/>
<dbReference type="AlphaFoldDB" id="A0A511WWW2"/>
<dbReference type="GO" id="GO:0007165">
    <property type="term" value="P:signal transduction"/>
    <property type="evidence" value="ECO:0007669"/>
    <property type="project" value="UniProtKB-KW"/>
</dbReference>
<evidence type="ECO:0000256" key="2">
    <source>
        <dbReference type="PROSITE-ProRule" id="PRU00284"/>
    </source>
</evidence>
<feature type="transmembrane region" description="Helical" evidence="3">
    <location>
        <begin position="144"/>
        <end position="164"/>
    </location>
</feature>
<dbReference type="PANTHER" id="PTHR32089">
    <property type="entry name" value="METHYL-ACCEPTING CHEMOTAXIS PROTEIN MCPB"/>
    <property type="match status" value="1"/>
</dbReference>
<dbReference type="EMBL" id="BJYE01000001">
    <property type="protein sequence ID" value="GEN55615.1"/>
    <property type="molecule type" value="Genomic_DNA"/>
</dbReference>
<dbReference type="Pfam" id="PF00015">
    <property type="entry name" value="MCPsignal"/>
    <property type="match status" value="1"/>
</dbReference>
<sequence length="488" mass="54055">MHVVNELKLNDLMKKNLLAMTAFSIALLSGGLIALLGDELFKAGFYLAEIIFLWSNFLLLRYTFKKPTLFPYVIVIVGYILTLLAIYLFGGSLGFILIFFFLLLLTTIYSNRYIFIIGGTLGIVGIYLNSLFASYDGSILSDNLTLTTATYVLSSMLALILILLNNKQQTTLEAILIESETSKTTQEIAHKQLETDVQTIVAALSTMNEQIQSNLSSQNDMGLAVQEMAEGSSDQSVKITDIDMYQQATLQEISAMHDETEAIKHTVEKSTTTADHGNQLLKVLVNNTKQLLTYFKDMHDAFNLLSTKINETNAFSNSIIDISAQTNLLALNASIEAARAGDAGKGFAVVAEEIRKLAENSNHAAENITSNLKEVNDTHQMTLDKMQQNLQMNEDNLTKATNVAQAFTTLSTYLNHLKQQFNHFQVTATKVTENTHQVSDRTSELAAIIEQSSASLEEMSATIETLNKQNHIVAMDMARTEETAKQLI</sequence>
<feature type="transmembrane region" description="Helical" evidence="3">
    <location>
        <begin position="113"/>
        <end position="132"/>
    </location>
</feature>
<organism evidence="5 6">
    <name type="scientific">Halolactibacillus alkaliphilus</name>
    <dbReference type="NCBI Taxonomy" id="442899"/>
    <lineage>
        <taxon>Bacteria</taxon>
        <taxon>Bacillati</taxon>
        <taxon>Bacillota</taxon>
        <taxon>Bacilli</taxon>
        <taxon>Bacillales</taxon>
        <taxon>Bacillaceae</taxon>
        <taxon>Halolactibacillus</taxon>
    </lineage>
</organism>
<keyword evidence="3" id="KW-0812">Transmembrane</keyword>
<dbReference type="SMART" id="SM00283">
    <property type="entry name" value="MA"/>
    <property type="match status" value="1"/>
</dbReference>
<feature type="transmembrane region" description="Helical" evidence="3">
    <location>
        <begin position="72"/>
        <end position="101"/>
    </location>
</feature>
<evidence type="ECO:0000256" key="3">
    <source>
        <dbReference type="SAM" id="Phobius"/>
    </source>
</evidence>
<gene>
    <name evidence="5" type="ORF">HAL01_00790</name>
</gene>
<reference evidence="5 6" key="1">
    <citation type="submission" date="2019-07" db="EMBL/GenBank/DDBJ databases">
        <title>Whole genome shotgun sequence of Halolactibacillus alkaliphilus NBRC 103919.</title>
        <authorList>
            <person name="Hosoyama A."/>
            <person name="Uohara A."/>
            <person name="Ohji S."/>
            <person name="Ichikawa N."/>
        </authorList>
    </citation>
    <scope>NUCLEOTIDE SEQUENCE [LARGE SCALE GENOMIC DNA]</scope>
    <source>
        <strain evidence="5 6">NBRC 103919</strain>
    </source>
</reference>
<evidence type="ECO:0000256" key="1">
    <source>
        <dbReference type="ARBA" id="ARBA00023224"/>
    </source>
</evidence>
<keyword evidence="3" id="KW-0472">Membrane</keyword>
<feature type="domain" description="Methyl-accepting transducer" evidence="4">
    <location>
        <begin position="210"/>
        <end position="460"/>
    </location>
</feature>
<dbReference type="Gene3D" id="1.10.287.950">
    <property type="entry name" value="Methyl-accepting chemotaxis protein"/>
    <property type="match status" value="1"/>
</dbReference>
<dbReference type="PANTHER" id="PTHR32089:SF112">
    <property type="entry name" value="LYSOZYME-LIKE PROTEIN-RELATED"/>
    <property type="match status" value="1"/>
</dbReference>
<dbReference type="RefSeq" id="WP_089799230.1">
    <property type="nucleotide sequence ID" value="NZ_BJYE01000001.1"/>
</dbReference>
<protein>
    <recommendedName>
        <fullName evidence="4">Methyl-accepting transducer domain-containing protein</fullName>
    </recommendedName>
</protein>
<feature type="transmembrane region" description="Helical" evidence="3">
    <location>
        <begin position="43"/>
        <end position="60"/>
    </location>
</feature>
<evidence type="ECO:0000313" key="5">
    <source>
        <dbReference type="EMBL" id="GEN55615.1"/>
    </source>
</evidence>
<keyword evidence="1 2" id="KW-0807">Transducer</keyword>
<evidence type="ECO:0000259" key="4">
    <source>
        <dbReference type="PROSITE" id="PS50111"/>
    </source>
</evidence>
<comment type="caution">
    <text evidence="5">The sequence shown here is derived from an EMBL/GenBank/DDBJ whole genome shotgun (WGS) entry which is preliminary data.</text>
</comment>
<evidence type="ECO:0000313" key="6">
    <source>
        <dbReference type="Proteomes" id="UP000321400"/>
    </source>
</evidence>
<dbReference type="InterPro" id="IPR004089">
    <property type="entry name" value="MCPsignal_dom"/>
</dbReference>
<dbReference type="GO" id="GO:0016020">
    <property type="term" value="C:membrane"/>
    <property type="evidence" value="ECO:0007669"/>
    <property type="project" value="InterPro"/>
</dbReference>
<dbReference type="SUPFAM" id="SSF58104">
    <property type="entry name" value="Methyl-accepting chemotaxis protein (MCP) signaling domain"/>
    <property type="match status" value="1"/>
</dbReference>
<feature type="transmembrane region" description="Helical" evidence="3">
    <location>
        <begin position="17"/>
        <end position="37"/>
    </location>
</feature>
<keyword evidence="6" id="KW-1185">Reference proteome</keyword>
<name>A0A511WWW2_9BACI</name>
<proteinExistence type="predicted"/>
<dbReference type="PROSITE" id="PS50111">
    <property type="entry name" value="CHEMOTAXIS_TRANSDUC_2"/>
    <property type="match status" value="1"/>
</dbReference>
<accession>A0A511WWW2</accession>
<dbReference type="Proteomes" id="UP000321400">
    <property type="component" value="Unassembled WGS sequence"/>
</dbReference>